<name>A0ACC2JBB8_9PEZI</name>
<comment type="caution">
    <text evidence="1">The sequence shown here is derived from an EMBL/GenBank/DDBJ whole genome shotgun (WGS) entry which is preliminary data.</text>
</comment>
<evidence type="ECO:0000313" key="2">
    <source>
        <dbReference type="Proteomes" id="UP001153332"/>
    </source>
</evidence>
<protein>
    <submittedName>
        <fullName evidence="1">Uncharacterized protein</fullName>
    </submittedName>
</protein>
<gene>
    <name evidence="1" type="ORF">O1611_g8916</name>
</gene>
<keyword evidence="2" id="KW-1185">Reference proteome</keyword>
<sequence length="470" mass="52199">MASGQQGQLLTFFTTMENQGGIIVQDVPKLDLELYIANYKGRTRFERLLLIGQSSVPLCLDALKAAVTEAKKGKDVQRYREAWEYIRLAGPNEPEAQYDDAWASATTKSNQAITRQLETELKGYKNNLVKESIRIGHRDLGEHLESIGNLNGAADAYVKMRPDASTVSHVIDVGKHTNSIMLQKRDWTGILANLKQIAPPGMTPEDISREQPYQRMVAGLAYLGSEKYADAAKHFLDAGDPIMCQNFNDVASSNDVAIYGGLLALASMERDELQRKVLDNSSFRNYLELEPQIRKAVSMFVNCRYSSCLEILERSRADYLLDIYLQKHIPKIFSLIRKKCIIQYLVPFSCVTLSSMNTVFAKPNESLETELISMIKSGELKARINTIDKLLVMASSEPRAAMQAKALETVKNYEKEALERIRRMSLAAADLEVKGLARKGAGGAGSLPGLGEILLEDVGGEHSLDIESIS</sequence>
<dbReference type="EMBL" id="JAPUUL010002814">
    <property type="protein sequence ID" value="KAJ8124725.1"/>
    <property type="molecule type" value="Genomic_DNA"/>
</dbReference>
<organism evidence="1 2">
    <name type="scientific">Lasiodiplodia mahajangana</name>
    <dbReference type="NCBI Taxonomy" id="1108764"/>
    <lineage>
        <taxon>Eukaryota</taxon>
        <taxon>Fungi</taxon>
        <taxon>Dikarya</taxon>
        <taxon>Ascomycota</taxon>
        <taxon>Pezizomycotina</taxon>
        <taxon>Dothideomycetes</taxon>
        <taxon>Dothideomycetes incertae sedis</taxon>
        <taxon>Botryosphaeriales</taxon>
        <taxon>Botryosphaeriaceae</taxon>
        <taxon>Lasiodiplodia</taxon>
    </lineage>
</organism>
<dbReference type="Proteomes" id="UP001153332">
    <property type="component" value="Unassembled WGS sequence"/>
</dbReference>
<reference evidence="1" key="1">
    <citation type="submission" date="2022-12" db="EMBL/GenBank/DDBJ databases">
        <title>Genome Sequence of Lasiodiplodia mahajangana.</title>
        <authorList>
            <person name="Buettner E."/>
        </authorList>
    </citation>
    <scope>NUCLEOTIDE SEQUENCE</scope>
    <source>
        <strain evidence="1">VT137</strain>
    </source>
</reference>
<accession>A0ACC2JBB8</accession>
<evidence type="ECO:0000313" key="1">
    <source>
        <dbReference type="EMBL" id="KAJ8124725.1"/>
    </source>
</evidence>
<proteinExistence type="predicted"/>